<dbReference type="EMBL" id="JACCBJ010000001">
    <property type="protein sequence ID" value="NYD72683.1"/>
    <property type="molecule type" value="Genomic_DNA"/>
</dbReference>
<protein>
    <submittedName>
        <fullName evidence="1">Uncharacterized LabA/DUF88 family protein</fullName>
    </submittedName>
</protein>
<name>A0A852SVC5_9MICO</name>
<evidence type="ECO:0000313" key="1">
    <source>
        <dbReference type="EMBL" id="NYD72683.1"/>
    </source>
</evidence>
<dbReference type="Gene3D" id="3.40.50.1010">
    <property type="entry name" value="5'-nuclease"/>
    <property type="match status" value="1"/>
</dbReference>
<comment type="caution">
    <text evidence="1">The sequence shown here is derived from an EMBL/GenBank/DDBJ whole genome shotgun (WGS) entry which is preliminary data.</text>
</comment>
<keyword evidence="2" id="KW-1185">Reference proteome</keyword>
<sequence length="215" mass="24892">MTAHDVFDPRGELHESLIHPVQFANRAVRERNDRQRAGMDPAVLARTIVYRGRHHVDHHWEQHRRCNDQAEQWKRDGAIVELRDLKYTYELGADRAPIRDITGKKVPKGRPKEKGIDVLCALALVREAARPDIDVVVLASRDTDLVPALDEVYDLRGADPARYAKVETFAWYNRRFREEDTVSGGGLRPTSPRRIWNTNLDRACFESSIDRNQYR</sequence>
<gene>
    <name evidence="1" type="ORF">BJ963_000202</name>
</gene>
<dbReference type="AlphaFoldDB" id="A0A852SVC5"/>
<reference evidence="1 2" key="1">
    <citation type="submission" date="2020-07" db="EMBL/GenBank/DDBJ databases">
        <title>Sequencing the genomes of 1000 actinobacteria strains.</title>
        <authorList>
            <person name="Klenk H.-P."/>
        </authorList>
    </citation>
    <scope>NUCLEOTIDE SEQUENCE [LARGE SCALE GENOMIC DNA]</scope>
    <source>
        <strain evidence="1 2">DSM 23871</strain>
    </source>
</reference>
<dbReference type="Proteomes" id="UP000589620">
    <property type="component" value="Unassembled WGS sequence"/>
</dbReference>
<dbReference type="RefSeq" id="WP_218856993.1">
    <property type="nucleotide sequence ID" value="NZ_BAAAPX010000001.1"/>
</dbReference>
<evidence type="ECO:0000313" key="2">
    <source>
        <dbReference type="Proteomes" id="UP000589620"/>
    </source>
</evidence>
<organism evidence="1 2">
    <name type="scientific">Leifsonia soli</name>
    <dbReference type="NCBI Taxonomy" id="582665"/>
    <lineage>
        <taxon>Bacteria</taxon>
        <taxon>Bacillati</taxon>
        <taxon>Actinomycetota</taxon>
        <taxon>Actinomycetes</taxon>
        <taxon>Micrococcales</taxon>
        <taxon>Microbacteriaceae</taxon>
        <taxon>Leifsonia</taxon>
    </lineage>
</organism>
<accession>A0A852SVC5</accession>
<proteinExistence type="predicted"/>